<comment type="caution">
    <text evidence="1">The sequence shown here is derived from an EMBL/GenBank/DDBJ whole genome shotgun (WGS) entry which is preliminary data.</text>
</comment>
<gene>
    <name evidence="1" type="ORF">Ahu01nite_068010</name>
</gene>
<name>A0ABQ3ZYN2_9ACTN</name>
<evidence type="ECO:0000313" key="2">
    <source>
        <dbReference type="Proteomes" id="UP000603200"/>
    </source>
</evidence>
<protein>
    <submittedName>
        <fullName evidence="1">Uncharacterized protein</fullName>
    </submittedName>
</protein>
<dbReference type="RefSeq" id="WP_239159337.1">
    <property type="nucleotide sequence ID" value="NZ_BAAATV010000038.1"/>
</dbReference>
<dbReference type="EMBL" id="BOMN01000095">
    <property type="protein sequence ID" value="GIE23699.1"/>
    <property type="molecule type" value="Genomic_DNA"/>
</dbReference>
<proteinExistence type="predicted"/>
<keyword evidence="2" id="KW-1185">Reference proteome</keyword>
<organism evidence="1 2">
    <name type="scientific">Winogradskya humida</name>
    <dbReference type="NCBI Taxonomy" id="113566"/>
    <lineage>
        <taxon>Bacteria</taxon>
        <taxon>Bacillati</taxon>
        <taxon>Actinomycetota</taxon>
        <taxon>Actinomycetes</taxon>
        <taxon>Micromonosporales</taxon>
        <taxon>Micromonosporaceae</taxon>
        <taxon>Winogradskya</taxon>
    </lineage>
</organism>
<accession>A0ABQ3ZYN2</accession>
<evidence type="ECO:0000313" key="1">
    <source>
        <dbReference type="EMBL" id="GIE23699.1"/>
    </source>
</evidence>
<dbReference type="Proteomes" id="UP000603200">
    <property type="component" value="Unassembled WGS sequence"/>
</dbReference>
<sequence length="169" mass="18099">MEFVLDPPYGAGPLRLGMTVEEAGAALAVLGPLARNGLGGVALTMPGGLGFSVGFGVAGRSRGRVNFIELYRPYEEDVVRYRDVDVFGQAAREVVRELRRHTRVDAGEDDGCFSAPDLYLSLWRSFAADDDPDEEQGYYFQSVAVARPGYGDGPAEAAARAAVGEESGY</sequence>
<reference evidence="1 2" key="1">
    <citation type="submission" date="2021-01" db="EMBL/GenBank/DDBJ databases">
        <title>Whole genome shotgun sequence of Actinoplanes humidus NBRC 14915.</title>
        <authorList>
            <person name="Komaki H."/>
            <person name="Tamura T."/>
        </authorList>
    </citation>
    <scope>NUCLEOTIDE SEQUENCE [LARGE SCALE GENOMIC DNA]</scope>
    <source>
        <strain evidence="1 2">NBRC 14915</strain>
    </source>
</reference>